<evidence type="ECO:0000256" key="1">
    <source>
        <dbReference type="ARBA" id="ARBA00007154"/>
    </source>
</evidence>
<dbReference type="Pfam" id="PF01144">
    <property type="entry name" value="CoA_trans"/>
    <property type="match status" value="1"/>
</dbReference>
<dbReference type="GO" id="GO:0046952">
    <property type="term" value="P:ketone body catabolic process"/>
    <property type="evidence" value="ECO:0007669"/>
    <property type="project" value="InterPro"/>
</dbReference>
<evidence type="ECO:0000313" key="5">
    <source>
        <dbReference type="EMBL" id="KAA9028462.1"/>
    </source>
</evidence>
<proteinExistence type="inferred from homology"/>
<dbReference type="InterPro" id="IPR004165">
    <property type="entry name" value="CoA_trans_fam_I"/>
</dbReference>
<dbReference type="GO" id="GO:0008410">
    <property type="term" value="F:CoA-transferase activity"/>
    <property type="evidence" value="ECO:0007669"/>
    <property type="project" value="InterPro"/>
</dbReference>
<dbReference type="InterPro" id="IPR014388">
    <property type="entry name" value="3-oxoacid_CoA-transferase"/>
</dbReference>
<feature type="active site" description="5-glutamyl coenzyme A thioester intermediate" evidence="4">
    <location>
        <position position="325"/>
    </location>
</feature>
<comment type="similarity">
    <text evidence="1 3">Belongs to the 3-oxoacid CoA-transferase family.</text>
</comment>
<dbReference type="SMART" id="SM00882">
    <property type="entry name" value="CoA_trans"/>
    <property type="match status" value="2"/>
</dbReference>
<organism evidence="5 6">
    <name type="scientific">Niallia endozanthoxylica</name>
    <dbReference type="NCBI Taxonomy" id="2036016"/>
    <lineage>
        <taxon>Bacteria</taxon>
        <taxon>Bacillati</taxon>
        <taxon>Bacillota</taxon>
        <taxon>Bacilli</taxon>
        <taxon>Bacillales</taxon>
        <taxon>Bacillaceae</taxon>
        <taxon>Niallia</taxon>
    </lineage>
</organism>
<name>A0A5J5HZ71_9BACI</name>
<evidence type="ECO:0000256" key="2">
    <source>
        <dbReference type="ARBA" id="ARBA00022679"/>
    </source>
</evidence>
<evidence type="ECO:0000256" key="4">
    <source>
        <dbReference type="PIRSR" id="PIRSR000858-1"/>
    </source>
</evidence>
<dbReference type="AlphaFoldDB" id="A0A5J5HZ71"/>
<dbReference type="InterPro" id="IPR037171">
    <property type="entry name" value="NagB/RpiA_transferase-like"/>
</dbReference>
<dbReference type="Proteomes" id="UP000326671">
    <property type="component" value="Unassembled WGS sequence"/>
</dbReference>
<accession>A0A5J5HZ71</accession>
<protein>
    <submittedName>
        <fullName evidence="5">Acyl CoA:acetate/3-ketoacid CoA transferase</fullName>
    </submittedName>
</protein>
<dbReference type="SUPFAM" id="SSF100950">
    <property type="entry name" value="NagB/RpiA/CoA transferase-like"/>
    <property type="match status" value="2"/>
</dbReference>
<dbReference type="PANTHER" id="PTHR43293:SF1">
    <property type="entry name" value="ACETATE COA-TRANSFERASE YDIF"/>
    <property type="match status" value="1"/>
</dbReference>
<comment type="caution">
    <text evidence="5">The sequence shown here is derived from an EMBL/GenBank/DDBJ whole genome shotgun (WGS) entry which is preliminary data.</text>
</comment>
<dbReference type="PIRSF" id="PIRSF000858">
    <property type="entry name" value="SCOT-t"/>
    <property type="match status" value="1"/>
</dbReference>
<dbReference type="EMBL" id="VYKL01000010">
    <property type="protein sequence ID" value="KAA9028462.1"/>
    <property type="molecule type" value="Genomic_DNA"/>
</dbReference>
<gene>
    <name evidence="5" type="ORF">F4V44_04090</name>
</gene>
<evidence type="ECO:0000313" key="6">
    <source>
        <dbReference type="Proteomes" id="UP000326671"/>
    </source>
</evidence>
<dbReference type="Gene3D" id="3.40.1080.10">
    <property type="entry name" value="Glutaconate Coenzyme A-transferase"/>
    <property type="match status" value="2"/>
</dbReference>
<sequence>MSKIISAEEAAKLIKDHDFVATTGTSGLAGLPEELIVSIGERYKKEQSPKNITFMNGSGIGINTEGRGMDHIAQEGLVKRVISGHAGFSHKMSKFIVDDKIEAYFFPQGVITQLWRSIAGKKPGVITKVGLNTFMDPRIQGGKINSVTKEDLISVIEINGEEWLHYHNLPIDVAIIRGTTADVNGNITTEREVAKFEILALATAVKNNGGIVIAQVENIAEAGSLKPKDVRVPGVMVDYVVKSQNPEYHYQTMARYYDPALSGELRVPLASIKPVKLDAKKVISRRAAMELAPSSIVNLGVGMPSLVSSVATEEGVADEMTLTVEFGVFGGSPAPGLDFGASYNADAIINHDAMFDFYDGGGLDVTFLGLAQLDQYGNVNVSKFGPRIMGPGGFINISQSSKKVVFMGQFAVGSKEKFENGQIVIENHGKGKKIVNHVEQITFSGEYASKAGIPVLYITERAVFDVVDGKLRLIEIAPGLDVEKDIIDWMEFRPLIAENLKMMDESLFKEQWGNLKNIIEEKKNFTLAYS</sequence>
<dbReference type="PANTHER" id="PTHR43293">
    <property type="entry name" value="ACETATE COA-TRANSFERASE YDIF"/>
    <property type="match status" value="1"/>
</dbReference>
<evidence type="ECO:0000256" key="3">
    <source>
        <dbReference type="PIRNR" id="PIRNR000858"/>
    </source>
</evidence>
<reference evidence="5 6" key="1">
    <citation type="submission" date="2019-09" db="EMBL/GenBank/DDBJ databases">
        <title>Whole genome sequences of isolates from the Mars Exploration Rovers.</title>
        <authorList>
            <person name="Seuylemezian A."/>
            <person name="Vaishampayan P."/>
        </authorList>
    </citation>
    <scope>NUCLEOTIDE SEQUENCE [LARGE SCALE GENOMIC DNA]</scope>
    <source>
        <strain evidence="5 6">MER_TA_151</strain>
    </source>
</reference>
<keyword evidence="6" id="KW-1185">Reference proteome</keyword>
<keyword evidence="2 3" id="KW-0808">Transferase</keyword>
<dbReference type="OrthoDB" id="9805230at2"/>
<dbReference type="RefSeq" id="WP_150438714.1">
    <property type="nucleotide sequence ID" value="NZ_VYKL01000010.1"/>
</dbReference>